<dbReference type="InParanoid" id="A0A165FWN9"/>
<organism evidence="1 2">
    <name type="scientific">Exidia glandulosa HHB12029</name>
    <dbReference type="NCBI Taxonomy" id="1314781"/>
    <lineage>
        <taxon>Eukaryota</taxon>
        <taxon>Fungi</taxon>
        <taxon>Dikarya</taxon>
        <taxon>Basidiomycota</taxon>
        <taxon>Agaricomycotina</taxon>
        <taxon>Agaricomycetes</taxon>
        <taxon>Auriculariales</taxon>
        <taxon>Exidiaceae</taxon>
        <taxon>Exidia</taxon>
    </lineage>
</organism>
<dbReference type="EMBL" id="KV426067">
    <property type="protein sequence ID" value="KZV89644.1"/>
    <property type="molecule type" value="Genomic_DNA"/>
</dbReference>
<evidence type="ECO:0000313" key="1">
    <source>
        <dbReference type="EMBL" id="KZV89644.1"/>
    </source>
</evidence>
<protein>
    <submittedName>
        <fullName evidence="1">Uncharacterized protein</fullName>
    </submittedName>
</protein>
<sequence length="81" mass="8947">MLSGIIATARRSLRSLSSSFFSALLRTLFVPRNTPRLAIGIDPVSAALQNAMEVFSRRKDKCATVRVEKLANAVNRVELKD</sequence>
<evidence type="ECO:0000313" key="2">
    <source>
        <dbReference type="Proteomes" id="UP000077266"/>
    </source>
</evidence>
<name>A0A165FWN9_EXIGL</name>
<accession>A0A165FWN9</accession>
<proteinExistence type="predicted"/>
<dbReference type="AlphaFoldDB" id="A0A165FWN9"/>
<reference evidence="1 2" key="1">
    <citation type="journal article" date="2016" name="Mol. Biol. Evol.">
        <title>Comparative Genomics of Early-Diverging Mushroom-Forming Fungi Provides Insights into the Origins of Lignocellulose Decay Capabilities.</title>
        <authorList>
            <person name="Nagy L.G."/>
            <person name="Riley R."/>
            <person name="Tritt A."/>
            <person name="Adam C."/>
            <person name="Daum C."/>
            <person name="Floudas D."/>
            <person name="Sun H."/>
            <person name="Yadav J.S."/>
            <person name="Pangilinan J."/>
            <person name="Larsson K.H."/>
            <person name="Matsuura K."/>
            <person name="Barry K."/>
            <person name="Labutti K."/>
            <person name="Kuo R."/>
            <person name="Ohm R.A."/>
            <person name="Bhattacharya S.S."/>
            <person name="Shirouzu T."/>
            <person name="Yoshinaga Y."/>
            <person name="Martin F.M."/>
            <person name="Grigoriev I.V."/>
            <person name="Hibbett D.S."/>
        </authorList>
    </citation>
    <scope>NUCLEOTIDE SEQUENCE [LARGE SCALE GENOMIC DNA]</scope>
    <source>
        <strain evidence="1 2">HHB12029</strain>
    </source>
</reference>
<gene>
    <name evidence="1" type="ORF">EXIGLDRAFT_721137</name>
</gene>
<dbReference type="Proteomes" id="UP000077266">
    <property type="component" value="Unassembled WGS sequence"/>
</dbReference>
<keyword evidence="2" id="KW-1185">Reference proteome</keyword>